<dbReference type="InterPro" id="IPR006179">
    <property type="entry name" value="5_nucleotidase/apyrase"/>
</dbReference>
<dbReference type="SUPFAM" id="SSF56300">
    <property type="entry name" value="Metallo-dependent phosphatases"/>
    <property type="match status" value="1"/>
</dbReference>
<keyword evidence="4" id="KW-0479">Metal-binding</keyword>
<dbReference type="PROSITE" id="PS00786">
    <property type="entry name" value="5_NUCLEOTIDASE_2"/>
    <property type="match status" value="1"/>
</dbReference>
<feature type="signal peptide" evidence="8">
    <location>
        <begin position="1"/>
        <end position="18"/>
    </location>
</feature>
<evidence type="ECO:0000256" key="1">
    <source>
        <dbReference type="ARBA" id="ARBA00000815"/>
    </source>
</evidence>
<dbReference type="CDD" id="cd07409">
    <property type="entry name" value="MPP_CD73_N"/>
    <property type="match status" value="1"/>
</dbReference>
<evidence type="ECO:0000256" key="5">
    <source>
        <dbReference type="ARBA" id="ARBA00022729"/>
    </source>
</evidence>
<dbReference type="InterPro" id="IPR029052">
    <property type="entry name" value="Metallo-depent_PP-like"/>
</dbReference>
<proteinExistence type="inferred from homology"/>
<sequence>MDWLIVLWSLILLPLLTAGVHSFRFTILHNNDMHARYDPISSSCGKCPKGDDEKGLCFGGFARVATVVTQARSEGSMLYLNAGDTFHGTNWYRLYKGDLAADLLNILNPDAVSLGNHEFDDSFEGFLPFLKKVRFPIVCCNLDLRMTPELHNLGNLVRSTIITKLDKNIGIIGYLTPSTKYYVPYNSIEYFQEIPSINLEAKRLRNKGINIIIALGHSGYEVDKKVALHCPDVDVVIGGHSHTFLYTGTPPEIEKPEGKYPTVVTRRNGQQVPVLQAYAFTKYMGKIDLVFDDNGNLVNFSGSPILLDYSIQQQADIMSLLAAKRQRVDYLDSKDAKKKTSFLKMMFSESALQKSTGYAASIVNILALFLSLEYISIKENGK</sequence>
<evidence type="ECO:0000313" key="12">
    <source>
        <dbReference type="Proteomes" id="UP000008792"/>
    </source>
</evidence>
<evidence type="ECO:0000256" key="4">
    <source>
        <dbReference type="ARBA" id="ARBA00022723"/>
    </source>
</evidence>
<keyword evidence="12" id="KW-1185">Reference proteome</keyword>
<dbReference type="GO" id="GO:0008253">
    <property type="term" value="F:5'-nucleotidase activity"/>
    <property type="evidence" value="ECO:0007669"/>
    <property type="project" value="UniProtKB-EC"/>
</dbReference>
<dbReference type="InterPro" id="IPR004843">
    <property type="entry name" value="Calcineurin-like_PHP"/>
</dbReference>
<name>B4LPU6_DROVI</name>
<dbReference type="GO" id="GO:0005886">
    <property type="term" value="C:plasma membrane"/>
    <property type="evidence" value="ECO:0007669"/>
    <property type="project" value="TreeGrafter"/>
</dbReference>
<evidence type="ECO:0000259" key="10">
    <source>
        <dbReference type="Pfam" id="PF00149"/>
    </source>
</evidence>
<dbReference type="SMR" id="B4LPU6"/>
<dbReference type="GO" id="GO:0046872">
    <property type="term" value="F:metal ion binding"/>
    <property type="evidence" value="ECO:0007669"/>
    <property type="project" value="UniProtKB-KW"/>
</dbReference>
<protein>
    <recommendedName>
        <fullName evidence="3">5'-nucleotidase</fullName>
        <ecNumber evidence="3">3.1.3.5</ecNumber>
    </recommendedName>
</protein>
<keyword evidence="6 8" id="KW-0547">Nucleotide-binding</keyword>
<organism evidence="11 12">
    <name type="scientific">Drosophila virilis</name>
    <name type="common">Fruit fly</name>
    <dbReference type="NCBI Taxonomy" id="7244"/>
    <lineage>
        <taxon>Eukaryota</taxon>
        <taxon>Metazoa</taxon>
        <taxon>Ecdysozoa</taxon>
        <taxon>Arthropoda</taxon>
        <taxon>Hexapoda</taxon>
        <taxon>Insecta</taxon>
        <taxon>Pterygota</taxon>
        <taxon>Neoptera</taxon>
        <taxon>Endopterygota</taxon>
        <taxon>Diptera</taxon>
        <taxon>Brachycera</taxon>
        <taxon>Muscomorpha</taxon>
        <taxon>Ephydroidea</taxon>
        <taxon>Drosophilidae</taxon>
        <taxon>Drosophila</taxon>
    </lineage>
</organism>
<dbReference type="InParanoid" id="B4LPU6"/>
<feature type="chain" id="PRO_5005967996" description="5'-nucleotidase" evidence="8">
    <location>
        <begin position="19"/>
        <end position="382"/>
    </location>
</feature>
<dbReference type="InterPro" id="IPR006146">
    <property type="entry name" value="5'-Nucleotdase_CS"/>
</dbReference>
<dbReference type="OrthoDB" id="7722975at2759"/>
<evidence type="ECO:0000256" key="7">
    <source>
        <dbReference type="ARBA" id="ARBA00022801"/>
    </source>
</evidence>
<keyword evidence="9" id="KW-1133">Transmembrane helix</keyword>
<dbReference type="GO" id="GO:0000166">
    <property type="term" value="F:nucleotide binding"/>
    <property type="evidence" value="ECO:0007669"/>
    <property type="project" value="UniProtKB-KW"/>
</dbReference>
<feature type="transmembrane region" description="Helical" evidence="9">
    <location>
        <begin position="358"/>
        <end position="377"/>
    </location>
</feature>
<dbReference type="Gene3D" id="3.60.21.10">
    <property type="match status" value="1"/>
</dbReference>
<keyword evidence="9" id="KW-0812">Transmembrane</keyword>
<evidence type="ECO:0000256" key="3">
    <source>
        <dbReference type="ARBA" id="ARBA00012643"/>
    </source>
</evidence>
<dbReference type="PRINTS" id="PR01607">
    <property type="entry name" value="APYRASEFAMLY"/>
</dbReference>
<evidence type="ECO:0000256" key="9">
    <source>
        <dbReference type="SAM" id="Phobius"/>
    </source>
</evidence>
<dbReference type="PANTHER" id="PTHR11575">
    <property type="entry name" value="5'-NUCLEOTIDASE-RELATED"/>
    <property type="match status" value="1"/>
</dbReference>
<dbReference type="EMBL" id="CH940648">
    <property type="protein sequence ID" value="EDW61286.2"/>
    <property type="molecule type" value="Genomic_DNA"/>
</dbReference>
<reference evidence="11 12" key="1">
    <citation type="journal article" date="2007" name="Nature">
        <title>Evolution of genes and genomes on the Drosophila phylogeny.</title>
        <authorList>
            <consortium name="Drosophila 12 Genomes Consortium"/>
            <person name="Clark A.G."/>
            <person name="Eisen M.B."/>
            <person name="Smith D.R."/>
            <person name="Bergman C.M."/>
            <person name="Oliver B."/>
            <person name="Markow T.A."/>
            <person name="Kaufman T.C."/>
            <person name="Kellis M."/>
            <person name="Gelbart W."/>
            <person name="Iyer V.N."/>
            <person name="Pollard D.A."/>
            <person name="Sackton T.B."/>
            <person name="Larracuente A.M."/>
            <person name="Singh N.D."/>
            <person name="Abad J.P."/>
            <person name="Abt D.N."/>
            <person name="Adryan B."/>
            <person name="Aguade M."/>
            <person name="Akashi H."/>
            <person name="Anderson W.W."/>
            <person name="Aquadro C.F."/>
            <person name="Ardell D.H."/>
            <person name="Arguello R."/>
            <person name="Artieri C.G."/>
            <person name="Barbash D.A."/>
            <person name="Barker D."/>
            <person name="Barsanti P."/>
            <person name="Batterham P."/>
            <person name="Batzoglou S."/>
            <person name="Begun D."/>
            <person name="Bhutkar A."/>
            <person name="Blanco E."/>
            <person name="Bosak S.A."/>
            <person name="Bradley R.K."/>
            <person name="Brand A.D."/>
            <person name="Brent M.R."/>
            <person name="Brooks A.N."/>
            <person name="Brown R.H."/>
            <person name="Butlin R.K."/>
            <person name="Caggese C."/>
            <person name="Calvi B.R."/>
            <person name="Bernardo de Carvalho A."/>
            <person name="Caspi A."/>
            <person name="Castrezana S."/>
            <person name="Celniker S.E."/>
            <person name="Chang J.L."/>
            <person name="Chapple C."/>
            <person name="Chatterji S."/>
            <person name="Chinwalla A."/>
            <person name="Civetta A."/>
            <person name="Clifton S.W."/>
            <person name="Comeron J.M."/>
            <person name="Costello J.C."/>
            <person name="Coyne J.A."/>
            <person name="Daub J."/>
            <person name="David R.G."/>
            <person name="Delcher A.L."/>
            <person name="Delehaunty K."/>
            <person name="Do C.B."/>
            <person name="Ebling H."/>
            <person name="Edwards K."/>
            <person name="Eickbush T."/>
            <person name="Evans J.D."/>
            <person name="Filipski A."/>
            <person name="Findeiss S."/>
            <person name="Freyhult E."/>
            <person name="Fulton L."/>
            <person name="Fulton R."/>
            <person name="Garcia A.C."/>
            <person name="Gardiner A."/>
            <person name="Garfield D.A."/>
            <person name="Garvin B.E."/>
            <person name="Gibson G."/>
            <person name="Gilbert D."/>
            <person name="Gnerre S."/>
            <person name="Godfrey J."/>
            <person name="Good R."/>
            <person name="Gotea V."/>
            <person name="Gravely B."/>
            <person name="Greenberg A.J."/>
            <person name="Griffiths-Jones S."/>
            <person name="Gross S."/>
            <person name="Guigo R."/>
            <person name="Gustafson E.A."/>
            <person name="Haerty W."/>
            <person name="Hahn M.W."/>
            <person name="Halligan D.L."/>
            <person name="Halpern A.L."/>
            <person name="Halter G.M."/>
            <person name="Han M.V."/>
            <person name="Heger A."/>
            <person name="Hillier L."/>
            <person name="Hinrichs A.S."/>
            <person name="Holmes I."/>
            <person name="Hoskins R.A."/>
            <person name="Hubisz M.J."/>
            <person name="Hultmark D."/>
            <person name="Huntley M.A."/>
            <person name="Jaffe D.B."/>
            <person name="Jagadeeshan S."/>
            <person name="Jeck W.R."/>
            <person name="Johnson J."/>
            <person name="Jones C.D."/>
            <person name="Jordan W.C."/>
            <person name="Karpen G.H."/>
            <person name="Kataoka E."/>
            <person name="Keightley P.D."/>
            <person name="Kheradpour P."/>
            <person name="Kirkness E.F."/>
            <person name="Koerich L.B."/>
            <person name="Kristiansen K."/>
            <person name="Kudrna D."/>
            <person name="Kulathinal R.J."/>
            <person name="Kumar S."/>
            <person name="Kwok R."/>
            <person name="Lander E."/>
            <person name="Langley C.H."/>
            <person name="Lapoint R."/>
            <person name="Lazzaro B.P."/>
            <person name="Lee S.J."/>
            <person name="Levesque L."/>
            <person name="Li R."/>
            <person name="Lin C.F."/>
            <person name="Lin M.F."/>
            <person name="Lindblad-Toh K."/>
            <person name="Llopart A."/>
            <person name="Long M."/>
            <person name="Low L."/>
            <person name="Lozovsky E."/>
            <person name="Lu J."/>
            <person name="Luo M."/>
            <person name="Machado C.A."/>
            <person name="Makalowski W."/>
            <person name="Marzo M."/>
            <person name="Matsuda M."/>
            <person name="Matzkin L."/>
            <person name="McAllister B."/>
            <person name="McBride C.S."/>
            <person name="McKernan B."/>
            <person name="McKernan K."/>
            <person name="Mendez-Lago M."/>
            <person name="Minx P."/>
            <person name="Mollenhauer M.U."/>
            <person name="Montooth K."/>
            <person name="Mount S.M."/>
            <person name="Mu X."/>
            <person name="Myers E."/>
            <person name="Negre B."/>
            <person name="Newfeld S."/>
            <person name="Nielsen R."/>
            <person name="Noor M.A."/>
            <person name="O'Grady P."/>
            <person name="Pachter L."/>
            <person name="Papaceit M."/>
            <person name="Parisi M.J."/>
            <person name="Parisi M."/>
            <person name="Parts L."/>
            <person name="Pedersen J.S."/>
            <person name="Pesole G."/>
            <person name="Phillippy A.M."/>
            <person name="Ponting C.P."/>
            <person name="Pop M."/>
            <person name="Porcelli D."/>
            <person name="Powell J.R."/>
            <person name="Prohaska S."/>
            <person name="Pruitt K."/>
            <person name="Puig M."/>
            <person name="Quesneville H."/>
            <person name="Ram K.R."/>
            <person name="Rand D."/>
            <person name="Rasmussen M.D."/>
            <person name="Reed L.K."/>
            <person name="Reenan R."/>
            <person name="Reily A."/>
            <person name="Remington K.A."/>
            <person name="Rieger T.T."/>
            <person name="Ritchie M.G."/>
            <person name="Robin C."/>
            <person name="Rogers Y.H."/>
            <person name="Rohde C."/>
            <person name="Rozas J."/>
            <person name="Rubenfield M.J."/>
            <person name="Ruiz A."/>
            <person name="Russo S."/>
            <person name="Salzberg S.L."/>
            <person name="Sanchez-Gracia A."/>
            <person name="Saranga D.J."/>
            <person name="Sato H."/>
            <person name="Schaeffer S.W."/>
            <person name="Schatz M.C."/>
            <person name="Schlenke T."/>
            <person name="Schwartz R."/>
            <person name="Segarra C."/>
            <person name="Singh R.S."/>
            <person name="Sirot L."/>
            <person name="Sirota M."/>
            <person name="Sisneros N.B."/>
            <person name="Smith C.D."/>
            <person name="Smith T.F."/>
            <person name="Spieth J."/>
            <person name="Stage D.E."/>
            <person name="Stark A."/>
            <person name="Stephan W."/>
            <person name="Strausberg R.L."/>
            <person name="Strempel S."/>
            <person name="Sturgill D."/>
            <person name="Sutton G."/>
            <person name="Sutton G.G."/>
            <person name="Tao W."/>
            <person name="Teichmann S."/>
            <person name="Tobari Y.N."/>
            <person name="Tomimura Y."/>
            <person name="Tsolas J.M."/>
            <person name="Valente V.L."/>
            <person name="Venter E."/>
            <person name="Venter J.C."/>
            <person name="Vicario S."/>
            <person name="Vieira F.G."/>
            <person name="Vilella A.J."/>
            <person name="Villasante A."/>
            <person name="Walenz B."/>
            <person name="Wang J."/>
            <person name="Wasserman M."/>
            <person name="Watts T."/>
            <person name="Wilson D."/>
            <person name="Wilson R.K."/>
            <person name="Wing R.A."/>
            <person name="Wolfner M.F."/>
            <person name="Wong A."/>
            <person name="Wong G.K."/>
            <person name="Wu C.I."/>
            <person name="Wu G."/>
            <person name="Yamamoto D."/>
            <person name="Yang H.P."/>
            <person name="Yang S.P."/>
            <person name="Yorke J.A."/>
            <person name="Yoshida K."/>
            <person name="Zdobnov E."/>
            <person name="Zhang P."/>
            <person name="Zhang Y."/>
            <person name="Zimin A.V."/>
            <person name="Baldwin J."/>
            <person name="Abdouelleil A."/>
            <person name="Abdulkadir J."/>
            <person name="Abebe A."/>
            <person name="Abera B."/>
            <person name="Abreu J."/>
            <person name="Acer S.C."/>
            <person name="Aftuck L."/>
            <person name="Alexander A."/>
            <person name="An P."/>
            <person name="Anderson E."/>
            <person name="Anderson S."/>
            <person name="Arachi H."/>
            <person name="Azer M."/>
            <person name="Bachantsang P."/>
            <person name="Barry A."/>
            <person name="Bayul T."/>
            <person name="Berlin A."/>
            <person name="Bessette D."/>
            <person name="Bloom T."/>
            <person name="Blye J."/>
            <person name="Boguslavskiy L."/>
            <person name="Bonnet C."/>
            <person name="Boukhgalter B."/>
            <person name="Bourzgui I."/>
            <person name="Brown A."/>
            <person name="Cahill P."/>
            <person name="Channer S."/>
            <person name="Cheshatsang Y."/>
            <person name="Chuda L."/>
            <person name="Citroen M."/>
            <person name="Collymore A."/>
            <person name="Cooke P."/>
            <person name="Costello M."/>
            <person name="D'Aco K."/>
            <person name="Daza R."/>
            <person name="De Haan G."/>
            <person name="DeGray S."/>
            <person name="DeMaso C."/>
            <person name="Dhargay N."/>
            <person name="Dooley K."/>
            <person name="Dooley E."/>
            <person name="Doricent M."/>
            <person name="Dorje P."/>
            <person name="Dorjee K."/>
            <person name="Dupes A."/>
            <person name="Elong R."/>
            <person name="Falk J."/>
            <person name="Farina A."/>
            <person name="Faro S."/>
            <person name="Ferguson D."/>
            <person name="Fisher S."/>
            <person name="Foley C.D."/>
            <person name="Franke A."/>
            <person name="Friedrich D."/>
            <person name="Gadbois L."/>
            <person name="Gearin G."/>
            <person name="Gearin C.R."/>
            <person name="Giannoukos G."/>
            <person name="Goode T."/>
            <person name="Graham J."/>
            <person name="Grandbois E."/>
            <person name="Grewal S."/>
            <person name="Gyaltsen K."/>
            <person name="Hafez N."/>
            <person name="Hagos B."/>
            <person name="Hall J."/>
            <person name="Henson C."/>
            <person name="Hollinger A."/>
            <person name="Honan T."/>
            <person name="Huard M.D."/>
            <person name="Hughes L."/>
            <person name="Hurhula B."/>
            <person name="Husby M.E."/>
            <person name="Kamat A."/>
            <person name="Kanga B."/>
            <person name="Kashin S."/>
            <person name="Khazanovich D."/>
            <person name="Kisner P."/>
            <person name="Lance K."/>
            <person name="Lara M."/>
            <person name="Lee W."/>
            <person name="Lennon N."/>
            <person name="Letendre F."/>
            <person name="LeVine R."/>
            <person name="Lipovsky A."/>
            <person name="Liu X."/>
            <person name="Liu J."/>
            <person name="Liu S."/>
            <person name="Lokyitsang T."/>
            <person name="Lokyitsang Y."/>
            <person name="Lubonja R."/>
            <person name="Lui A."/>
            <person name="MacDonald P."/>
            <person name="Magnisalis V."/>
            <person name="Maru K."/>
            <person name="Matthews C."/>
            <person name="McCusker W."/>
            <person name="McDonough S."/>
            <person name="Mehta T."/>
            <person name="Meldrim J."/>
            <person name="Meneus L."/>
            <person name="Mihai O."/>
            <person name="Mihalev A."/>
            <person name="Mihova T."/>
            <person name="Mittelman R."/>
            <person name="Mlenga V."/>
            <person name="Montmayeur A."/>
            <person name="Mulrain L."/>
            <person name="Navidi A."/>
            <person name="Naylor J."/>
            <person name="Negash T."/>
            <person name="Nguyen T."/>
            <person name="Nguyen N."/>
            <person name="Nicol R."/>
            <person name="Norbu C."/>
            <person name="Norbu N."/>
            <person name="Novod N."/>
            <person name="O'Neill B."/>
            <person name="Osman S."/>
            <person name="Markiewicz E."/>
            <person name="Oyono O.L."/>
            <person name="Patti C."/>
            <person name="Phunkhang P."/>
            <person name="Pierre F."/>
            <person name="Priest M."/>
            <person name="Raghuraman S."/>
            <person name="Rege F."/>
            <person name="Reyes R."/>
            <person name="Rise C."/>
            <person name="Rogov P."/>
            <person name="Ross K."/>
            <person name="Ryan E."/>
            <person name="Settipalli S."/>
            <person name="Shea T."/>
            <person name="Sherpa N."/>
            <person name="Shi L."/>
            <person name="Shih D."/>
            <person name="Sparrow T."/>
            <person name="Spaulding J."/>
            <person name="Stalker J."/>
            <person name="Stange-Thomann N."/>
            <person name="Stavropoulos S."/>
            <person name="Stone C."/>
            <person name="Strader C."/>
            <person name="Tesfaye S."/>
            <person name="Thomson T."/>
            <person name="Thoulutsang Y."/>
            <person name="Thoulutsang D."/>
            <person name="Topham K."/>
            <person name="Topping I."/>
            <person name="Tsamla T."/>
            <person name="Vassiliev H."/>
            <person name="Vo A."/>
            <person name="Wangchuk T."/>
            <person name="Wangdi T."/>
            <person name="Weiand M."/>
            <person name="Wilkinson J."/>
            <person name="Wilson A."/>
            <person name="Yadav S."/>
            <person name="Young G."/>
            <person name="Yu Q."/>
            <person name="Zembek L."/>
            <person name="Zhong D."/>
            <person name="Zimmer A."/>
            <person name="Zwirko Z."/>
            <person name="Jaffe D.B."/>
            <person name="Alvarez P."/>
            <person name="Brockman W."/>
            <person name="Butler J."/>
            <person name="Chin C."/>
            <person name="Gnerre S."/>
            <person name="Grabherr M."/>
            <person name="Kleber M."/>
            <person name="Mauceli E."/>
            <person name="MacCallum I."/>
        </authorList>
    </citation>
    <scope>NUCLEOTIDE SEQUENCE [LARGE SCALE GENOMIC DNA]</scope>
    <source>
        <strain evidence="12">Tucson 15010-1051.87</strain>
    </source>
</reference>
<evidence type="ECO:0000256" key="8">
    <source>
        <dbReference type="RuleBase" id="RU362119"/>
    </source>
</evidence>
<evidence type="ECO:0000256" key="2">
    <source>
        <dbReference type="ARBA" id="ARBA00006654"/>
    </source>
</evidence>
<comment type="catalytic activity">
    <reaction evidence="1">
        <text>a ribonucleoside 5'-phosphate + H2O = a ribonucleoside + phosphate</text>
        <dbReference type="Rhea" id="RHEA:12484"/>
        <dbReference type="ChEBI" id="CHEBI:15377"/>
        <dbReference type="ChEBI" id="CHEBI:18254"/>
        <dbReference type="ChEBI" id="CHEBI:43474"/>
        <dbReference type="ChEBI" id="CHEBI:58043"/>
        <dbReference type="EC" id="3.1.3.5"/>
    </reaction>
</comment>
<feature type="domain" description="Calcineurin-like phosphoesterase" evidence="10">
    <location>
        <begin position="26"/>
        <end position="243"/>
    </location>
</feature>
<dbReference type="HOGENOM" id="CLU_799914_0_0_1"/>
<dbReference type="FunFam" id="3.60.21.10:FF:000020">
    <property type="entry name" value="NT5E isoform 4"/>
    <property type="match status" value="1"/>
</dbReference>
<dbReference type="AlphaFoldDB" id="B4LPU6"/>
<dbReference type="PANTHER" id="PTHR11575:SF24">
    <property type="entry name" value="5'-NUCLEOTIDASE"/>
    <property type="match status" value="1"/>
</dbReference>
<dbReference type="eggNOG" id="KOG4419">
    <property type="taxonomic scope" value="Eukaryota"/>
</dbReference>
<dbReference type="GO" id="GO:0006196">
    <property type="term" value="P:AMP catabolic process"/>
    <property type="evidence" value="ECO:0007669"/>
    <property type="project" value="TreeGrafter"/>
</dbReference>
<keyword evidence="9" id="KW-0472">Membrane</keyword>
<dbReference type="Pfam" id="PF00149">
    <property type="entry name" value="Metallophos"/>
    <property type="match status" value="1"/>
</dbReference>
<dbReference type="EC" id="3.1.3.5" evidence="3"/>
<gene>
    <name evidence="11" type="primary">Dvir\GJ20383</name>
    <name evidence="11" type="ORF">Dvir_GJ20383</name>
</gene>
<comment type="similarity">
    <text evidence="2 8">Belongs to the 5'-nucleotidase family.</text>
</comment>
<evidence type="ECO:0000256" key="6">
    <source>
        <dbReference type="ARBA" id="ARBA00022741"/>
    </source>
</evidence>
<accession>B4LPU6</accession>
<evidence type="ECO:0000313" key="11">
    <source>
        <dbReference type="EMBL" id="EDW61286.2"/>
    </source>
</evidence>
<keyword evidence="5 8" id="KW-0732">Signal</keyword>
<dbReference type="Proteomes" id="UP000008792">
    <property type="component" value="Unassembled WGS sequence"/>
</dbReference>
<keyword evidence="7 8" id="KW-0378">Hydrolase</keyword>
<dbReference type="STRING" id="7244.B4LPU6"/>